<gene>
    <name evidence="2" type="ORF">ACFO5X_24105</name>
</gene>
<dbReference type="SUPFAM" id="SSF50331">
    <property type="entry name" value="MOP-like"/>
    <property type="match status" value="1"/>
</dbReference>
<accession>A0ABV9KPY8</accession>
<protein>
    <submittedName>
        <fullName evidence="2">TOBE domain-containing protein</fullName>
    </submittedName>
</protein>
<sequence>MEVFVRPEAMRIGPGEDGATLAGTVDSLLFNGANSRVLVRTTGGALVEVADPAADGEGTQVQVSWPAQKALCFPRAAA</sequence>
<evidence type="ECO:0000259" key="1">
    <source>
        <dbReference type="Pfam" id="PF08402"/>
    </source>
</evidence>
<keyword evidence="3" id="KW-1185">Reference proteome</keyword>
<dbReference type="InterPro" id="IPR008995">
    <property type="entry name" value="Mo/tungstate-bd_C_term_dom"/>
</dbReference>
<evidence type="ECO:0000313" key="2">
    <source>
        <dbReference type="EMBL" id="MFC4671656.1"/>
    </source>
</evidence>
<organism evidence="2 3">
    <name type="scientific">Seohaeicola nanhaiensis</name>
    <dbReference type="NCBI Taxonomy" id="1387282"/>
    <lineage>
        <taxon>Bacteria</taxon>
        <taxon>Pseudomonadati</taxon>
        <taxon>Pseudomonadota</taxon>
        <taxon>Alphaproteobacteria</taxon>
        <taxon>Rhodobacterales</taxon>
        <taxon>Roseobacteraceae</taxon>
        <taxon>Seohaeicola</taxon>
    </lineage>
</organism>
<dbReference type="Pfam" id="PF08402">
    <property type="entry name" value="TOBE_2"/>
    <property type="match status" value="1"/>
</dbReference>
<proteinExistence type="predicted"/>
<dbReference type="RefSeq" id="WP_380722423.1">
    <property type="nucleotide sequence ID" value="NZ_JBHSGI010000034.1"/>
</dbReference>
<comment type="caution">
    <text evidence="2">The sequence shown here is derived from an EMBL/GenBank/DDBJ whole genome shotgun (WGS) entry which is preliminary data.</text>
</comment>
<dbReference type="InterPro" id="IPR013611">
    <property type="entry name" value="Transp-assoc_OB_typ2"/>
</dbReference>
<name>A0ABV9KPY8_9RHOB</name>
<dbReference type="EMBL" id="JBHSGI010000034">
    <property type="protein sequence ID" value="MFC4671656.1"/>
    <property type="molecule type" value="Genomic_DNA"/>
</dbReference>
<reference evidence="3" key="1">
    <citation type="journal article" date="2019" name="Int. J. Syst. Evol. Microbiol.">
        <title>The Global Catalogue of Microorganisms (GCM) 10K type strain sequencing project: providing services to taxonomists for standard genome sequencing and annotation.</title>
        <authorList>
            <consortium name="The Broad Institute Genomics Platform"/>
            <consortium name="The Broad Institute Genome Sequencing Center for Infectious Disease"/>
            <person name="Wu L."/>
            <person name="Ma J."/>
        </authorList>
    </citation>
    <scope>NUCLEOTIDE SEQUENCE [LARGE SCALE GENOMIC DNA]</scope>
    <source>
        <strain evidence="3">CGMCC 4.7283</strain>
    </source>
</reference>
<evidence type="ECO:0000313" key="3">
    <source>
        <dbReference type="Proteomes" id="UP001595973"/>
    </source>
</evidence>
<dbReference type="Proteomes" id="UP001595973">
    <property type="component" value="Unassembled WGS sequence"/>
</dbReference>
<feature type="domain" description="Transport-associated OB type 2" evidence="1">
    <location>
        <begin position="4"/>
        <end position="73"/>
    </location>
</feature>